<reference evidence="11" key="1">
    <citation type="journal article" date="2016" name="Nat. Commun.">
        <title>Genome analysis of three Pneumocystis species reveals adaptation mechanisms to life exclusively in mammalian hosts.</title>
        <authorList>
            <person name="Ma L."/>
            <person name="Chen Z."/>
            <person name="Huang D.W."/>
            <person name="Kutty G."/>
            <person name="Ishihara M."/>
            <person name="Wang H."/>
            <person name="Abouelleil A."/>
            <person name="Bishop L."/>
            <person name="Davey E."/>
            <person name="Deng R."/>
            <person name="Deng X."/>
            <person name="Fan L."/>
            <person name="Fantoni G."/>
            <person name="Fitzgerald M."/>
            <person name="Gogineni E."/>
            <person name="Goldberg J.M."/>
            <person name="Handley G."/>
            <person name="Hu X."/>
            <person name="Huber C."/>
            <person name="Jiao X."/>
            <person name="Jones K."/>
            <person name="Levin J.Z."/>
            <person name="Liu Y."/>
            <person name="Macdonald P."/>
            <person name="Melnikov A."/>
            <person name="Raley C."/>
            <person name="Sassi M."/>
            <person name="Sherman B.T."/>
            <person name="Song X."/>
            <person name="Sykes S."/>
            <person name="Tran B."/>
            <person name="Walsh L."/>
            <person name="Xia Y."/>
            <person name="Yang J."/>
            <person name="Young S."/>
            <person name="Zeng Q."/>
            <person name="Zheng X."/>
            <person name="Stephens R."/>
            <person name="Nusbaum C."/>
            <person name="Birren B.W."/>
            <person name="Azadi P."/>
            <person name="Lempicki R.A."/>
            <person name="Cuomo C.A."/>
            <person name="Kovacs J.A."/>
        </authorList>
    </citation>
    <scope>NUCLEOTIDE SEQUENCE [LARGE SCALE GENOMIC DNA]</scope>
    <source>
        <strain evidence="11">B80</strain>
    </source>
</reference>
<dbReference type="VEuPathDB" id="FungiDB:T552_02734"/>
<dbReference type="GO" id="GO:0000972">
    <property type="term" value="P:transcription-dependent tethering of RNA polymerase II gene DNA at nuclear periphery"/>
    <property type="evidence" value="ECO:0007669"/>
    <property type="project" value="TreeGrafter"/>
</dbReference>
<dbReference type="GO" id="GO:0031080">
    <property type="term" value="C:nuclear pore outer ring"/>
    <property type="evidence" value="ECO:0007669"/>
    <property type="project" value="TreeGrafter"/>
</dbReference>
<evidence type="ECO:0000256" key="4">
    <source>
        <dbReference type="ARBA" id="ARBA00022816"/>
    </source>
</evidence>
<dbReference type="Gene3D" id="2.130.10.10">
    <property type="entry name" value="YVTN repeat-like/Quinoprotein amine dehydrogenase"/>
    <property type="match status" value="1"/>
</dbReference>
<organism evidence="10 11">
    <name type="scientific">Pneumocystis carinii (strain B80)</name>
    <name type="common">Rat pneumocystis pneumonia agent</name>
    <name type="synonym">Pneumocystis carinii f. sp. carinii</name>
    <dbReference type="NCBI Taxonomy" id="1408658"/>
    <lineage>
        <taxon>Eukaryota</taxon>
        <taxon>Fungi</taxon>
        <taxon>Dikarya</taxon>
        <taxon>Ascomycota</taxon>
        <taxon>Taphrinomycotina</taxon>
        <taxon>Pneumocystomycetes</taxon>
        <taxon>Pneumocystaceae</taxon>
        <taxon>Pneumocystis</taxon>
    </lineage>
</organism>
<name>A0A0W4ZEC1_PNEC8</name>
<dbReference type="OrthoDB" id="103454at2759"/>
<feature type="domain" description="Nucleoporin Nup133/Nup155-like N-terminal" evidence="9">
    <location>
        <begin position="68"/>
        <end position="484"/>
    </location>
</feature>
<evidence type="ECO:0000256" key="3">
    <source>
        <dbReference type="ARBA" id="ARBA00022448"/>
    </source>
</evidence>
<keyword evidence="11" id="KW-1185">Reference proteome</keyword>
<dbReference type="GO" id="GO:0016973">
    <property type="term" value="P:poly(A)+ mRNA export from nucleus"/>
    <property type="evidence" value="ECO:0007669"/>
    <property type="project" value="TreeGrafter"/>
</dbReference>
<dbReference type="InterPro" id="IPR015943">
    <property type="entry name" value="WD40/YVTN_repeat-like_dom_sf"/>
</dbReference>
<dbReference type="Proteomes" id="UP000054454">
    <property type="component" value="Unassembled WGS sequence"/>
</dbReference>
<dbReference type="AlphaFoldDB" id="A0A0W4ZEC1"/>
<evidence type="ECO:0000313" key="10">
    <source>
        <dbReference type="EMBL" id="KTW26729.1"/>
    </source>
</evidence>
<keyword evidence="4" id="KW-0509">mRNA transport</keyword>
<evidence type="ECO:0000256" key="6">
    <source>
        <dbReference type="ARBA" id="ARBA00023010"/>
    </source>
</evidence>
<dbReference type="GO" id="GO:0006606">
    <property type="term" value="P:protein import into nucleus"/>
    <property type="evidence" value="ECO:0007669"/>
    <property type="project" value="TreeGrafter"/>
</dbReference>
<comment type="subcellular location">
    <subcellularLocation>
        <location evidence="1">Nucleus envelope</location>
    </subcellularLocation>
</comment>
<dbReference type="RefSeq" id="XP_018225064.1">
    <property type="nucleotide sequence ID" value="XM_018371264.1"/>
</dbReference>
<dbReference type="Gene3D" id="1.20.58.1380">
    <property type="match status" value="1"/>
</dbReference>
<keyword evidence="3" id="KW-0813">Transport</keyword>
<dbReference type="InterPro" id="IPR037624">
    <property type="entry name" value="Nup133-like"/>
</dbReference>
<evidence type="ECO:0000256" key="7">
    <source>
        <dbReference type="ARBA" id="ARBA00023242"/>
    </source>
</evidence>
<evidence type="ECO:0008006" key="12">
    <source>
        <dbReference type="Google" id="ProtNLM"/>
    </source>
</evidence>
<evidence type="ECO:0000313" key="11">
    <source>
        <dbReference type="Proteomes" id="UP000054454"/>
    </source>
</evidence>
<dbReference type="GeneID" id="28937467"/>
<dbReference type="Pfam" id="PF08801">
    <property type="entry name" value="Nucleoporin_N"/>
    <property type="match status" value="1"/>
</dbReference>
<feature type="domain" description="Nucleoporin Nup133/Nup155-like C-terminal" evidence="8">
    <location>
        <begin position="592"/>
        <end position="1207"/>
    </location>
</feature>
<dbReference type="PANTHER" id="PTHR13405">
    <property type="entry name" value="NUCLEAR PORE COMPLEX PROTEIN NUP133"/>
    <property type="match status" value="1"/>
</dbReference>
<sequence length="1236" mass="141468">MFSEEKKRHHRILSHGRCPFMYDATVRLSEAPLYWVRSDLIGEEKVDRTRVLLSSVPAVDYGVVEWVKNEFYCVSRLIGSIDNFVKEDVYASGSFDSKTGYGLILTNMAAYVFSYLHSGPDHHPVTLTFPLPQDMAKDRFLNKDVLPLGALVAPCAGSDEPGLVIVMPISGRIAYWESIGGAIAEGLIHRKSIEGCIPLVSGEMCVCLCNAEPANFVLATSSGKLLHLSLVDSSARLHIGLLNMTSSSGIGGLFSSFTGALWSATTRRDICSINAGELKGRGTRDVIVCTKRGTVSKWEVTRNGYAKLILEKNLWNSMVEILVSNLNISFSMVEKSLQIYDIMPIPESTSLVLILASFFASFDTPNYVLFISDLESTTMKVTSVHLLQYHGLYSDLLFHPRILIPKPGDMTIIVFSDALYLILTPTEATFDSEILFEDIVTFNRENRVQILAAGYEDSLIDPSSKKIIRNPSVLVATKNAGILRCETFKITRLRKDLISRRNRRKLDQAVFYGFLEGNPINFRWTGEYDIENIQTVAINLSHDILTSASKYYSSSFIPLENDLFLKSLNLSRLSEYLLFNFNSINSETRWKLCWDAEKCESAQNLWSKINSRLTKVEDNIINDIIKNLATKDTGKNVIRWWFQKGLKNIACIVPKAYKRCVDVISLVEKDGLRVLETIVEANEIILAIFVSAQKFRKKRAEFLKLNEPLHSNDNSLLPWTSSSDILLVLSNQYNLTNAIMLEFKRDNLFLEDKVQNTLDSVESMKINLKETLVTQLIDLAELICCSFEERILWTKSIQTNSLDDEKKHVEEKYLSSRGTWIKFLAEIDKLDKSFEIAEKYRDFRTLVELCYETGDKNMDYNWNDQVTRRINWYLYTFKEEFADVLYRYFMEKGRFFDLLEDFSDYHHYLSRFFDSGNYGKISWMHEISTDRFKDAGNTLYNIAENDENFVFNKKVELSISKLCFLEHLQSHNMEEINNLPLIDIEHQLETLQIQTSLLDEIRSFIENAIDIDAAVDLVVEKIGNSLKKRPATKTIFKRALKNLILEKILDPEDLIDLLTLRDKKKTSSDVSANDYYLALKVLNSSQLPLIRHHSVEKTIWRRIFIANDWTKILDTKNNPNSFLDADTKYTALYETINLCVISQFFENSTIYPISPKNAYFDPKFDDPHSRFSKNAHDSEISLFSNELLKENSLLDKYDATASLDSWFIAIMEALNLQIPPENINISSVSHNNDSIH</sequence>
<gene>
    <name evidence="10" type="ORF">T552_02734</name>
</gene>
<proteinExistence type="inferred from homology"/>
<accession>A0A0W4ZEC1</accession>
<comment type="similarity">
    <text evidence="2">Belongs to the nucleoporin Nup133 family.</text>
</comment>
<dbReference type="EMBL" id="LFVZ01000012">
    <property type="protein sequence ID" value="KTW26729.1"/>
    <property type="molecule type" value="Genomic_DNA"/>
</dbReference>
<dbReference type="SUPFAM" id="SSF117289">
    <property type="entry name" value="Nucleoporin domain"/>
    <property type="match status" value="1"/>
</dbReference>
<evidence type="ECO:0000256" key="2">
    <source>
        <dbReference type="ARBA" id="ARBA00005569"/>
    </source>
</evidence>
<comment type="caution">
    <text evidence="10">The sequence shown here is derived from an EMBL/GenBank/DDBJ whole genome shotgun (WGS) entry which is preliminary data.</text>
</comment>
<evidence type="ECO:0000256" key="1">
    <source>
        <dbReference type="ARBA" id="ARBA00004259"/>
    </source>
</evidence>
<evidence type="ECO:0000259" key="8">
    <source>
        <dbReference type="Pfam" id="PF03177"/>
    </source>
</evidence>
<evidence type="ECO:0000259" key="9">
    <source>
        <dbReference type="Pfam" id="PF08801"/>
    </source>
</evidence>
<dbReference type="PANTHER" id="PTHR13405:SF11">
    <property type="entry name" value="NUCLEAR PORE COMPLEX PROTEIN NUP133"/>
    <property type="match status" value="1"/>
</dbReference>
<protein>
    <recommendedName>
        <fullName evidence="12">Nucleoporin Nup133/Nup155-like C-terminal domain-containing protein</fullName>
    </recommendedName>
</protein>
<dbReference type="Pfam" id="PF03177">
    <property type="entry name" value="Nucleoporin_C"/>
    <property type="match status" value="1"/>
</dbReference>
<keyword evidence="7" id="KW-0539">Nucleus</keyword>
<keyword evidence="5" id="KW-0653">Protein transport</keyword>
<dbReference type="InterPro" id="IPR007187">
    <property type="entry name" value="Nucleoporin_Nup133/Nup155_C"/>
</dbReference>
<dbReference type="InterPro" id="IPR014908">
    <property type="entry name" value="Nucleoporin_Nup133/Nup155_N"/>
</dbReference>
<evidence type="ECO:0000256" key="5">
    <source>
        <dbReference type="ARBA" id="ARBA00022927"/>
    </source>
</evidence>
<dbReference type="GO" id="GO:0017056">
    <property type="term" value="F:structural constituent of nuclear pore"/>
    <property type="evidence" value="ECO:0007669"/>
    <property type="project" value="InterPro"/>
</dbReference>
<keyword evidence="6" id="KW-0811">Translocation</keyword>